<accession>A0ABX3A527</accession>
<organism evidence="1 2">
    <name type="scientific">Piscirickettsia litoralis</name>
    <dbReference type="NCBI Taxonomy" id="1891921"/>
    <lineage>
        <taxon>Bacteria</taxon>
        <taxon>Pseudomonadati</taxon>
        <taxon>Pseudomonadota</taxon>
        <taxon>Gammaproteobacteria</taxon>
        <taxon>Thiotrichales</taxon>
        <taxon>Piscirickettsiaceae</taxon>
        <taxon>Piscirickettsia</taxon>
    </lineage>
</organism>
<proteinExistence type="predicted"/>
<evidence type="ECO:0000313" key="2">
    <source>
        <dbReference type="Proteomes" id="UP000094329"/>
    </source>
</evidence>
<sequence length="68" mass="8470">MIRKILQRIFSFYSSYFFEVFLKFIRKENYFLFDKLNENNKIFDYISSISNFPKEALSINKQSFFWQV</sequence>
<dbReference type="Proteomes" id="UP000094329">
    <property type="component" value="Unassembled WGS sequence"/>
</dbReference>
<dbReference type="EMBL" id="MDTU01000001">
    <property type="protein sequence ID" value="ODN42515.1"/>
    <property type="molecule type" value="Genomic_DNA"/>
</dbReference>
<reference evidence="1 2" key="1">
    <citation type="submission" date="2016-08" db="EMBL/GenBank/DDBJ databases">
        <title>Draft genome sequence of Candidatus Piscirickettsia litoralis, from seawater.</title>
        <authorList>
            <person name="Wan X."/>
            <person name="Lee A.J."/>
            <person name="Hou S."/>
            <person name="Donachie S.P."/>
        </authorList>
    </citation>
    <scope>NUCLEOTIDE SEQUENCE [LARGE SCALE GENOMIC DNA]</scope>
    <source>
        <strain evidence="1 2">Y2</strain>
    </source>
</reference>
<protein>
    <submittedName>
        <fullName evidence="1">Uncharacterized protein</fullName>
    </submittedName>
</protein>
<evidence type="ECO:0000313" key="1">
    <source>
        <dbReference type="EMBL" id="ODN42515.1"/>
    </source>
</evidence>
<name>A0ABX3A527_9GAMM</name>
<gene>
    <name evidence="1" type="ORF">BGC07_05725</name>
</gene>
<keyword evidence="2" id="KW-1185">Reference proteome</keyword>
<comment type="caution">
    <text evidence="1">The sequence shown here is derived from an EMBL/GenBank/DDBJ whole genome shotgun (WGS) entry which is preliminary data.</text>
</comment>